<dbReference type="PANTHER" id="PTHR34223:SF51">
    <property type="entry name" value="OS06G0556300 PROTEIN"/>
    <property type="match status" value="1"/>
</dbReference>
<evidence type="ECO:0008006" key="3">
    <source>
        <dbReference type="Google" id="ProtNLM"/>
    </source>
</evidence>
<accession>A0AAV8SG17</accession>
<dbReference type="InterPro" id="IPR036047">
    <property type="entry name" value="F-box-like_dom_sf"/>
</dbReference>
<evidence type="ECO:0000313" key="2">
    <source>
        <dbReference type="Proteomes" id="UP001159364"/>
    </source>
</evidence>
<gene>
    <name evidence="1" type="ORF">K2173_016179</name>
</gene>
<dbReference type="InterPro" id="IPR053197">
    <property type="entry name" value="F-box_SCFL_complex_component"/>
</dbReference>
<reference evidence="1 2" key="1">
    <citation type="submission" date="2021-09" db="EMBL/GenBank/DDBJ databases">
        <title>Genomic insights and catalytic innovation underlie evolution of tropane alkaloids biosynthesis.</title>
        <authorList>
            <person name="Wang Y.-J."/>
            <person name="Tian T."/>
            <person name="Huang J.-P."/>
            <person name="Huang S.-X."/>
        </authorList>
    </citation>
    <scope>NUCLEOTIDE SEQUENCE [LARGE SCALE GENOMIC DNA]</scope>
    <source>
        <strain evidence="1">KIB-2018</strain>
        <tissue evidence="1">Leaf</tissue>
    </source>
</reference>
<organism evidence="1 2">
    <name type="scientific">Erythroxylum novogranatense</name>
    <dbReference type="NCBI Taxonomy" id="1862640"/>
    <lineage>
        <taxon>Eukaryota</taxon>
        <taxon>Viridiplantae</taxon>
        <taxon>Streptophyta</taxon>
        <taxon>Embryophyta</taxon>
        <taxon>Tracheophyta</taxon>
        <taxon>Spermatophyta</taxon>
        <taxon>Magnoliopsida</taxon>
        <taxon>eudicotyledons</taxon>
        <taxon>Gunneridae</taxon>
        <taxon>Pentapetalae</taxon>
        <taxon>rosids</taxon>
        <taxon>fabids</taxon>
        <taxon>Malpighiales</taxon>
        <taxon>Erythroxylaceae</taxon>
        <taxon>Erythroxylum</taxon>
    </lineage>
</organism>
<protein>
    <recommendedName>
        <fullName evidence="3">F-box domain-containing protein</fullName>
    </recommendedName>
</protein>
<dbReference type="EMBL" id="JAIWQS010000011">
    <property type="protein sequence ID" value="KAJ8750998.1"/>
    <property type="molecule type" value="Genomic_DNA"/>
</dbReference>
<dbReference type="PANTHER" id="PTHR34223">
    <property type="entry name" value="OS11G0201299 PROTEIN"/>
    <property type="match status" value="1"/>
</dbReference>
<dbReference type="AlphaFoldDB" id="A0AAV8SG17"/>
<dbReference type="SUPFAM" id="SSF81383">
    <property type="entry name" value="F-box domain"/>
    <property type="match status" value="1"/>
</dbReference>
<name>A0AAV8SG17_9ROSI</name>
<comment type="caution">
    <text evidence="1">The sequence shown here is derived from an EMBL/GenBank/DDBJ whole genome shotgun (WGS) entry which is preliminary data.</text>
</comment>
<dbReference type="Proteomes" id="UP001159364">
    <property type="component" value="Linkage Group LG11"/>
</dbReference>
<keyword evidence="2" id="KW-1185">Reference proteome</keyword>
<evidence type="ECO:0000313" key="1">
    <source>
        <dbReference type="EMBL" id="KAJ8750998.1"/>
    </source>
</evidence>
<proteinExistence type="predicted"/>
<sequence>MEHSNFAFLRFLDQESDAEEPPSPPTRLSVLEPPSRQVGPGNILRLPDGIIHEILWGLDIEGIARFRCLSKTCKRLTESVRRLSINSQEIGDHPTERKRFHEYLTSYFRERLYLKSFEVSWVFKEGNSRNELEYIVHWLQEAISCCVKYIRINFQPRKELHVLTQQVHESIPIDSLYRRISTRFGCIKVLSLNSVALEESSLNFGRLIGDWMRLRRLKLVNIRGIKNLTFTSTSLEELFLDNFEDGSLRQIYVPGATKLKKLIVRLNSYDDDNSFLFVYAAQLSNLSLNGDIRVISLGDLSKLESAFLYWKEDPYRRSQNKQLLDTKVAAVLRSASRARFVVTDELFLQSLLEREELAIPTFDHAEDVIVYLSPSGDFPLDPIAVFLIHFPNRGGGGVDWKGHRAVQVFQQLEVIKIQIFNRSRTAEIIQYFLRRSRALKKVTITFLT</sequence>